<accession>A0A9W9C508</accession>
<dbReference type="AlphaFoldDB" id="A0A9W9C508"/>
<gene>
    <name evidence="1" type="ORF">N0V87_000159</name>
</gene>
<comment type="caution">
    <text evidence="1">The sequence shown here is derived from an EMBL/GenBank/DDBJ whole genome shotgun (WGS) entry which is preliminary data.</text>
</comment>
<evidence type="ECO:0000313" key="1">
    <source>
        <dbReference type="EMBL" id="KAJ4343876.1"/>
    </source>
</evidence>
<sequence length="472" mass="52232">MADISALSAELRILIIEHLDRASDGSLHDRQASILEKEIRGLPKVNAALLHLSCVNRSFRSLAAPYLFRTLILRNTVKSGMSVNLIAGSKYAKFVKKLEFVGTSTLTYDGAPGPAPRHGELTDIVLPRSVEDALSNLITLPSLEAVSVEFTLHGHDGLGSEDEYPDNFLEIRNTHASFMDTVYSALARNPPKKIESLLLSNLLAQPCPSWESKAWQTLLNGLTTFHLTLNHVDESWGVAIDGYNTLLPLLKPMFWDHLPNITHLTFSPSPNGFLGADFVPIDPAPLSFGAENFPNLEALCLDHVFVGAAIVDFMRQHALTLREVRMQHAFVARSNSEDHTYGFNLEPQTTWAGVFNALTAANVSFPKLMLFEVECSGLEEDDKDEQHPTCAQKFEEHGESPDLGYALVDYVSAEVIAGFDVEEQRKAIYSGRGRQKRLVKAAEEGVQADFDQVAYEAFMQIVRGNRTRLGLA</sequence>
<proteinExistence type="predicted"/>
<evidence type="ECO:0000313" key="2">
    <source>
        <dbReference type="Proteomes" id="UP001140562"/>
    </source>
</evidence>
<keyword evidence="2" id="KW-1185">Reference proteome</keyword>
<dbReference type="Proteomes" id="UP001140562">
    <property type="component" value="Unassembled WGS sequence"/>
</dbReference>
<organism evidence="1 2">
    <name type="scientific">Didymella glomerata</name>
    <dbReference type="NCBI Taxonomy" id="749621"/>
    <lineage>
        <taxon>Eukaryota</taxon>
        <taxon>Fungi</taxon>
        <taxon>Dikarya</taxon>
        <taxon>Ascomycota</taxon>
        <taxon>Pezizomycotina</taxon>
        <taxon>Dothideomycetes</taxon>
        <taxon>Pleosporomycetidae</taxon>
        <taxon>Pleosporales</taxon>
        <taxon>Pleosporineae</taxon>
        <taxon>Didymellaceae</taxon>
        <taxon>Didymella</taxon>
    </lineage>
</organism>
<dbReference type="EMBL" id="JAPEUV010000001">
    <property type="protein sequence ID" value="KAJ4343876.1"/>
    <property type="molecule type" value="Genomic_DNA"/>
</dbReference>
<reference evidence="1" key="1">
    <citation type="submission" date="2022-10" db="EMBL/GenBank/DDBJ databases">
        <title>Tapping the CABI collections for fungal endophytes: first genome assemblies for Collariella, Neodidymelliopsis, Ascochyta clinopodiicola, Didymella pomorum, Didymosphaeria variabile, Neocosmospora piperis and Neocucurbitaria cava.</title>
        <authorList>
            <person name="Hill R."/>
        </authorList>
    </citation>
    <scope>NUCLEOTIDE SEQUENCE</scope>
    <source>
        <strain evidence="1">IMI 360193</strain>
    </source>
</reference>
<protein>
    <recommendedName>
        <fullName evidence="3">F-box domain-containing protein</fullName>
    </recommendedName>
</protein>
<dbReference type="OrthoDB" id="5410873at2759"/>
<name>A0A9W9C508_9PLEO</name>
<evidence type="ECO:0008006" key="3">
    <source>
        <dbReference type="Google" id="ProtNLM"/>
    </source>
</evidence>